<evidence type="ECO:0000259" key="1">
    <source>
        <dbReference type="Pfam" id="PF01882"/>
    </source>
</evidence>
<accession>A0A229NUT3</accession>
<protein>
    <submittedName>
        <fullName evidence="2">DUF58 domain-containing protein</fullName>
    </submittedName>
</protein>
<name>A0A229NUT3_9BACL</name>
<dbReference type="EMBL" id="NMUQ01000003">
    <property type="protein sequence ID" value="OXM13651.1"/>
    <property type="molecule type" value="Genomic_DNA"/>
</dbReference>
<feature type="domain" description="DUF58" evidence="1">
    <location>
        <begin position="217"/>
        <end position="393"/>
    </location>
</feature>
<dbReference type="Gene3D" id="3.40.50.410">
    <property type="entry name" value="von Willebrand factor, type A domain"/>
    <property type="match status" value="1"/>
</dbReference>
<reference evidence="2 3" key="1">
    <citation type="submission" date="2017-07" db="EMBL/GenBank/DDBJ databases">
        <title>Paenibacillus herberti R33 genome sequencing and assembly.</title>
        <authorList>
            <person name="Su W."/>
        </authorList>
    </citation>
    <scope>NUCLEOTIDE SEQUENCE [LARGE SCALE GENOMIC DNA]</scope>
    <source>
        <strain evidence="2 3">R33</strain>
    </source>
</reference>
<dbReference type="AlphaFoldDB" id="A0A229NUT3"/>
<dbReference type="PANTHER" id="PTHR33608:SF3">
    <property type="entry name" value="SLR2013 PROTEIN"/>
    <property type="match status" value="1"/>
</dbReference>
<evidence type="ECO:0000313" key="3">
    <source>
        <dbReference type="Proteomes" id="UP000215145"/>
    </source>
</evidence>
<dbReference type="InterPro" id="IPR002881">
    <property type="entry name" value="DUF58"/>
</dbReference>
<gene>
    <name evidence="2" type="ORF">CGZ75_21765</name>
</gene>
<dbReference type="Pfam" id="PF01882">
    <property type="entry name" value="DUF58"/>
    <property type="match status" value="1"/>
</dbReference>
<keyword evidence="3" id="KW-1185">Reference proteome</keyword>
<dbReference type="PANTHER" id="PTHR33608">
    <property type="entry name" value="BLL2464 PROTEIN"/>
    <property type="match status" value="1"/>
</dbReference>
<organism evidence="2 3">
    <name type="scientific">Paenibacillus herberti</name>
    <dbReference type="NCBI Taxonomy" id="1619309"/>
    <lineage>
        <taxon>Bacteria</taxon>
        <taxon>Bacillati</taxon>
        <taxon>Bacillota</taxon>
        <taxon>Bacilli</taxon>
        <taxon>Bacillales</taxon>
        <taxon>Paenibacillaceae</taxon>
        <taxon>Paenibacillus</taxon>
    </lineage>
</organism>
<dbReference type="InterPro" id="IPR036465">
    <property type="entry name" value="vWFA_dom_sf"/>
</dbReference>
<evidence type="ECO:0000313" key="2">
    <source>
        <dbReference type="EMBL" id="OXM13651.1"/>
    </source>
</evidence>
<dbReference type="SUPFAM" id="SSF53300">
    <property type="entry name" value="vWA-like"/>
    <property type="match status" value="1"/>
</dbReference>
<dbReference type="RefSeq" id="WP_089526355.1">
    <property type="nucleotide sequence ID" value="NZ_NMUQ01000003.1"/>
</dbReference>
<proteinExistence type="predicted"/>
<dbReference type="OrthoDB" id="9778037at2"/>
<comment type="caution">
    <text evidence="2">The sequence shown here is derived from an EMBL/GenBank/DDBJ whole genome shotgun (WGS) entry which is preliminary data.</text>
</comment>
<sequence length="456" mass="50605">MKASSGKRWHRFRFLARLLRRFPLPTRRLAGWAAVGAVATAGAGALGLHWVVFVAWCAALLVLSIIDLVRLPRALAWTVRRRLPESSEIRRTFQVGLDAVCRSKAQLLVELADDIPGSFHRPDGRTVGGPLRGSAGFSYRLTAEERGNYRFREVDLRWSGGFGLWSKQTQLTVEDDIRIDPDLSGVRGVLASAQDSLLVDGKRIYRRQRGGTEFDAIREYAAGDDIREVNWRATARTGRLLTNLYRPEKGKTLVLLLDCGRQMGVELDGQVKLDRSLEAALTLAAAALRQGDQVALIAYSSSVKLFIPPGRGLAHLQTLTRSASGISSDYAEAGTSVGLGFLLKRIRKRSFAVLFSDMDHYLHDTELLAYAAKVRKQHHLVLMSLQNPVMRQLEETRPDTLSEAYVQSIAASYALERQLLVRRMGSTGIPMLDTAPDQLAVSAVNTYLDIRDRGLL</sequence>
<dbReference type="Proteomes" id="UP000215145">
    <property type="component" value="Unassembled WGS sequence"/>
</dbReference>